<keyword evidence="6" id="KW-1185">Reference proteome</keyword>
<dbReference type="Proteomes" id="UP000694382">
    <property type="component" value="Unassembled WGS sequence"/>
</dbReference>
<dbReference type="GO" id="GO:0033017">
    <property type="term" value="C:sarcoplasmic reticulum membrane"/>
    <property type="evidence" value="ECO:0007669"/>
    <property type="project" value="TreeGrafter"/>
</dbReference>
<dbReference type="GO" id="GO:0042383">
    <property type="term" value="C:sarcolemma"/>
    <property type="evidence" value="ECO:0007669"/>
    <property type="project" value="TreeGrafter"/>
</dbReference>
<dbReference type="InterPro" id="IPR014821">
    <property type="entry name" value="Ins145_P3_rcpt"/>
</dbReference>
<dbReference type="PANTHER" id="PTHR46399:SF10">
    <property type="entry name" value="RYANODINE RECEPTOR 1"/>
    <property type="match status" value="1"/>
</dbReference>
<proteinExistence type="predicted"/>
<dbReference type="InterPro" id="IPR000699">
    <property type="entry name" value="RIH_dom"/>
</dbReference>
<accession>A0A8U8B3D5</accession>
<evidence type="ECO:0000256" key="2">
    <source>
        <dbReference type="ARBA" id="ARBA00022723"/>
    </source>
</evidence>
<dbReference type="InterPro" id="IPR043136">
    <property type="entry name" value="B30.2/SPRY_sf"/>
</dbReference>
<evidence type="ECO:0000313" key="6">
    <source>
        <dbReference type="Proteomes" id="UP000694382"/>
    </source>
</evidence>
<dbReference type="Pfam" id="PF02815">
    <property type="entry name" value="MIR"/>
    <property type="match status" value="1"/>
</dbReference>
<reference evidence="5" key="2">
    <citation type="submission" date="2025-09" db="UniProtKB">
        <authorList>
            <consortium name="Ensembl"/>
        </authorList>
    </citation>
    <scope>IDENTIFICATION</scope>
</reference>
<dbReference type="Gene3D" id="2.80.10.50">
    <property type="match status" value="2"/>
</dbReference>
<reference evidence="5" key="1">
    <citation type="submission" date="2025-08" db="UniProtKB">
        <authorList>
            <consortium name="Ensembl"/>
        </authorList>
    </citation>
    <scope>IDENTIFICATION</scope>
</reference>
<dbReference type="InterPro" id="IPR016093">
    <property type="entry name" value="MIR_motif"/>
</dbReference>
<name>A0A8U8B3D5_GEOPR</name>
<dbReference type="SMART" id="SM00449">
    <property type="entry name" value="SPRY"/>
    <property type="match status" value="1"/>
</dbReference>
<dbReference type="Gene3D" id="2.60.120.920">
    <property type="match status" value="1"/>
</dbReference>
<dbReference type="AlphaFoldDB" id="A0A8U8B3D5"/>
<dbReference type="Gene3D" id="1.10.490.160">
    <property type="match status" value="2"/>
</dbReference>
<dbReference type="PROSITE" id="PS50919">
    <property type="entry name" value="MIR"/>
    <property type="match status" value="3"/>
</dbReference>
<dbReference type="SMART" id="SM00472">
    <property type="entry name" value="MIR"/>
    <property type="match status" value="4"/>
</dbReference>
<dbReference type="GO" id="GO:0014808">
    <property type="term" value="P:release of sequestered calcium ion into cytosol by sarcoplasmic reticulum"/>
    <property type="evidence" value="ECO:0007669"/>
    <property type="project" value="TreeGrafter"/>
</dbReference>
<dbReference type="InterPro" id="IPR015925">
    <property type="entry name" value="Ryanodine_IP3_receptor"/>
</dbReference>
<protein>
    <submittedName>
        <fullName evidence="5">Uncharacterized protein</fullName>
    </submittedName>
</protein>
<sequence length="1005" mass="109314">WGIFGDGETESRSPPPPHGIPGPRDDEVVLQCTTTLLKEQLKLCLSVEGFGNRLCSLEPTSNAQNVPPDLAVCCFVLEQSLSVRALQEMLANSSDIGSEGRYRWSSQGGGHRTLLYGHAILLRHSHSGMYLSCLTTSRSVTDKLAFDVGLQKDAAGEACWWTMHPASKQRSEGEKVRVGDDLILVSVSSERYLVDASFMQTLWNMNPICSGSEEGFVTGGHVLRLFHGHMDECLTPTAPEQGEERSVVNYEGGAVCAHARSLWRLEPLRISWSGSHLRWGQPFRLRHVTTGRYLALTEATGLAMVEATAANTRVTTFCFRASKVGGMGPPEIKYGESLCFLQHSNSGLWVTYAAPDPKALRLGLLKRKAILHQEGHMDDALTLSRSQRQESQAARMVFSTTGLQGRPRGSPPPPLPIAGVILSLRDLIGYLEPPPPELRHEQRQGRLRALRARQSLFQQEGMLTLVLSCIDRLSAYSTAAQFGEAAGEEAAAAWKEIVNLLYELLASLIRGNRANCALFSTNLDWLVSKLDRLEASSGILEVLYCVLIESPEVLNIIQENHIKSIISLLDKHGRNHKVRVPRSCSTSTAATTRCVCPGVCPGVLRCVLRCAQVCPGVGTGVCSGIGPQFRCWYFEVGAGGRGPRASPCEAGWGPTHLGVGLGAGWGPGVLGPSRGGWAWLGGNGAGDDLNSFAFDGLHLWTGEEEGAVGSPQRRALAEGDVVSCCLDLGVPSASFRLNGAPVQGVLEGFNLDTLFSPVASFSAGVRLRFLLGGRHGEFRFVPPPGYAPCAEALLPRERLRLEPLTAYRGSAGPGARSLLGPSRALPHTAFTPCPVDTCQVSCCPPHLERIREKLAENIHELWALTRIEQGWTYGPVRDDVQRLHPCLLSFHSLPEPERGYNLQMSGETLKTLLALGCHVGMADEKAEENLKKIKLPKTYTMSNGYKPAPLDLSHVRLTPAQLTLVDRLAENGHNVWARDRVQQGWTYSTTQVGTLGTAPRDPHPL</sequence>
<dbReference type="GO" id="GO:0006941">
    <property type="term" value="P:striated muscle contraction"/>
    <property type="evidence" value="ECO:0007669"/>
    <property type="project" value="TreeGrafter"/>
</dbReference>
<dbReference type="Ensembl" id="ENSCPVT00000024987.1">
    <property type="protein sequence ID" value="ENSCPVP00000023764.1"/>
    <property type="gene ID" value="ENSCPVG00000018075.1"/>
</dbReference>
<dbReference type="GO" id="GO:0030018">
    <property type="term" value="C:Z disc"/>
    <property type="evidence" value="ECO:0007669"/>
    <property type="project" value="TreeGrafter"/>
</dbReference>
<keyword evidence="3" id="KW-0677">Repeat</keyword>
<keyword evidence="1" id="KW-0597">Phosphoprotein</keyword>
<dbReference type="PANTHER" id="PTHR46399">
    <property type="entry name" value="B30.2/SPRY DOMAIN-CONTAINING PROTEIN"/>
    <property type="match status" value="1"/>
</dbReference>
<dbReference type="SUPFAM" id="SSF82109">
    <property type="entry name" value="MIR domain"/>
    <property type="match status" value="2"/>
</dbReference>
<dbReference type="Gene3D" id="1.25.10.30">
    <property type="entry name" value="IP3 receptor type 1 binding core, RIH domain"/>
    <property type="match status" value="1"/>
</dbReference>
<evidence type="ECO:0000313" key="5">
    <source>
        <dbReference type="Ensembl" id="ENSCPVP00000023764.1"/>
    </source>
</evidence>
<dbReference type="Pfam" id="PF00622">
    <property type="entry name" value="SPRY"/>
    <property type="match status" value="1"/>
</dbReference>
<evidence type="ECO:0000256" key="3">
    <source>
        <dbReference type="ARBA" id="ARBA00022737"/>
    </source>
</evidence>
<evidence type="ECO:0000256" key="1">
    <source>
        <dbReference type="ARBA" id="ARBA00022553"/>
    </source>
</evidence>
<evidence type="ECO:0000256" key="4">
    <source>
        <dbReference type="SAM" id="MobiDB-lite"/>
    </source>
</evidence>
<dbReference type="GO" id="GO:0005790">
    <property type="term" value="C:smooth endoplasmic reticulum"/>
    <property type="evidence" value="ECO:0007669"/>
    <property type="project" value="TreeGrafter"/>
</dbReference>
<dbReference type="PRINTS" id="PR00795">
    <property type="entry name" value="RYANODINER"/>
</dbReference>
<dbReference type="InterPro" id="IPR003032">
    <property type="entry name" value="Ryanodine_rcpt"/>
</dbReference>
<dbReference type="FunFam" id="2.80.10.50:FF:000006">
    <property type="entry name" value="Ryanodine receptor 2 (Cardiac)"/>
    <property type="match status" value="1"/>
</dbReference>
<organism evidence="5 6">
    <name type="scientific">Geospiza parvula</name>
    <name type="common">Small tree-finch</name>
    <name type="synonym">Camarhynchus parvulus</name>
    <dbReference type="NCBI Taxonomy" id="87175"/>
    <lineage>
        <taxon>Eukaryota</taxon>
        <taxon>Metazoa</taxon>
        <taxon>Chordata</taxon>
        <taxon>Craniata</taxon>
        <taxon>Vertebrata</taxon>
        <taxon>Euteleostomi</taxon>
        <taxon>Archelosauria</taxon>
        <taxon>Archosauria</taxon>
        <taxon>Dinosauria</taxon>
        <taxon>Saurischia</taxon>
        <taxon>Theropoda</taxon>
        <taxon>Coelurosauria</taxon>
        <taxon>Aves</taxon>
        <taxon>Neognathae</taxon>
        <taxon>Neoaves</taxon>
        <taxon>Telluraves</taxon>
        <taxon>Australaves</taxon>
        <taxon>Passeriformes</taxon>
        <taxon>Thraupidae</taxon>
        <taxon>Camarhynchus</taxon>
    </lineage>
</organism>
<dbReference type="Pfam" id="PF01365">
    <property type="entry name" value="RYDR_ITPR"/>
    <property type="match status" value="1"/>
</dbReference>
<dbReference type="InterPro" id="IPR013333">
    <property type="entry name" value="Ryan_recept"/>
</dbReference>
<dbReference type="Pfam" id="PF02026">
    <property type="entry name" value="RyR"/>
    <property type="match status" value="2"/>
</dbReference>
<dbReference type="InterPro" id="IPR036300">
    <property type="entry name" value="MIR_dom_sf"/>
</dbReference>
<feature type="region of interest" description="Disordered" evidence="4">
    <location>
        <begin position="1"/>
        <end position="25"/>
    </location>
</feature>
<dbReference type="GO" id="GO:0034704">
    <property type="term" value="C:calcium channel complex"/>
    <property type="evidence" value="ECO:0007669"/>
    <property type="project" value="TreeGrafter"/>
</dbReference>
<dbReference type="Pfam" id="PF08709">
    <property type="entry name" value="Ins145_P3_rec"/>
    <property type="match status" value="1"/>
</dbReference>
<dbReference type="GO" id="GO:0005219">
    <property type="term" value="F:ryanodine-sensitive calcium-release channel activity"/>
    <property type="evidence" value="ECO:0007669"/>
    <property type="project" value="InterPro"/>
</dbReference>
<keyword evidence="2" id="KW-0479">Metal-binding</keyword>
<dbReference type="InterPro" id="IPR003877">
    <property type="entry name" value="SPRY_dom"/>
</dbReference>
<dbReference type="GO" id="GO:0046872">
    <property type="term" value="F:metal ion binding"/>
    <property type="evidence" value="ECO:0007669"/>
    <property type="project" value="UniProtKB-KW"/>
</dbReference>